<accession>A0A495VD15</accession>
<keyword evidence="1" id="KW-0812">Transmembrane</keyword>
<dbReference type="InterPro" id="IPR045691">
    <property type="entry name" value="DUF6056"/>
</dbReference>
<protein>
    <recommendedName>
        <fullName evidence="4">Glucosyltransferase GtrII-like protein</fullName>
    </recommendedName>
</protein>
<evidence type="ECO:0008006" key="4">
    <source>
        <dbReference type="Google" id="ProtNLM"/>
    </source>
</evidence>
<feature type="transmembrane region" description="Helical" evidence="1">
    <location>
        <begin position="312"/>
        <end position="332"/>
    </location>
</feature>
<feature type="transmembrane region" description="Helical" evidence="1">
    <location>
        <begin position="221"/>
        <end position="241"/>
    </location>
</feature>
<feature type="transmembrane region" description="Helical" evidence="1">
    <location>
        <begin position="261"/>
        <end position="283"/>
    </location>
</feature>
<evidence type="ECO:0000256" key="1">
    <source>
        <dbReference type="SAM" id="Phobius"/>
    </source>
</evidence>
<dbReference type="Proteomes" id="UP000274556">
    <property type="component" value="Unassembled WGS sequence"/>
</dbReference>
<feature type="transmembrane region" description="Helical" evidence="1">
    <location>
        <begin position="86"/>
        <end position="105"/>
    </location>
</feature>
<feature type="transmembrane region" description="Helical" evidence="1">
    <location>
        <begin position="117"/>
        <end position="133"/>
    </location>
</feature>
<organism evidence="2 3">
    <name type="scientific">Thiocapsa rosea</name>
    <dbReference type="NCBI Taxonomy" id="69360"/>
    <lineage>
        <taxon>Bacteria</taxon>
        <taxon>Pseudomonadati</taxon>
        <taxon>Pseudomonadota</taxon>
        <taxon>Gammaproteobacteria</taxon>
        <taxon>Chromatiales</taxon>
        <taxon>Chromatiaceae</taxon>
        <taxon>Thiocapsa</taxon>
    </lineage>
</organism>
<feature type="transmembrane region" description="Helical" evidence="1">
    <location>
        <begin position="175"/>
        <end position="190"/>
    </location>
</feature>
<keyword evidence="1" id="KW-0472">Membrane</keyword>
<feature type="transmembrane region" description="Helical" evidence="1">
    <location>
        <begin position="196"/>
        <end position="214"/>
    </location>
</feature>
<proteinExistence type="predicted"/>
<keyword evidence="3" id="KW-1185">Reference proteome</keyword>
<feature type="transmembrane region" description="Helical" evidence="1">
    <location>
        <begin position="344"/>
        <end position="363"/>
    </location>
</feature>
<reference evidence="2 3" key="1">
    <citation type="submission" date="2018-10" db="EMBL/GenBank/DDBJ databases">
        <title>Genomic Encyclopedia of Archaeal and Bacterial Type Strains, Phase II (KMG-II): from individual species to whole genera.</title>
        <authorList>
            <person name="Goeker M."/>
        </authorList>
    </citation>
    <scope>NUCLEOTIDE SEQUENCE [LARGE SCALE GENOMIC DNA]</scope>
    <source>
        <strain evidence="2 3">DSM 235</strain>
    </source>
</reference>
<gene>
    <name evidence="2" type="ORF">BDD21_4871</name>
</gene>
<feature type="transmembrane region" description="Helical" evidence="1">
    <location>
        <begin position="139"/>
        <end position="163"/>
    </location>
</feature>
<sequence length="474" mass="51600">MSAPSDVQARRVGIGVVLACLALLSLLLALGLYAHPTSDDFDYAYVAREHGVLGGVIHFYQNWSGRYGSAAITLAFGRWVDLAQSYWTVTAASLLTLYAAFLYAVRALCRLVGIGRPLMLGHLAFLFYVLFIPRLDTAFYWLAGAATYQAGNALFLVFVGVWADYFGGPSTQTRDLRFGLILAALAALIAGMNETIMLVTAGLSALMAMVVLRLRGPRVGVWLPALIVISVLGAIAAFAPGHEVRMEIIGEVGNESPGRSLLISVSHALVTALKLVLFALVFLQIGSVRTLLAEGLARFDGILGRLSATDRILLTLAFIGLLVLLFFPAAWAKGAEAPGRVQSISVLLGTLVLIPTMAALRSAFGDRLYPNRMSIRRLVSAVSLTALLAVSNVPKIARDIPRLQTFHAEKLARYALIHEAQARGLTALGLPPLRTRMKVLYSEELKPYERREENRLFGSYFGWHHPIWAEDAPR</sequence>
<dbReference type="Pfam" id="PF19528">
    <property type="entry name" value="DUF6056"/>
    <property type="match status" value="1"/>
</dbReference>
<dbReference type="OrthoDB" id="5754123at2"/>
<evidence type="ECO:0000313" key="2">
    <source>
        <dbReference type="EMBL" id="RKT47306.1"/>
    </source>
</evidence>
<keyword evidence="1" id="KW-1133">Transmembrane helix</keyword>
<comment type="caution">
    <text evidence="2">The sequence shown here is derived from an EMBL/GenBank/DDBJ whole genome shotgun (WGS) entry which is preliminary data.</text>
</comment>
<name>A0A495VD15_9GAMM</name>
<dbReference type="AlphaFoldDB" id="A0A495VD15"/>
<dbReference type="EMBL" id="RBXL01000001">
    <property type="protein sequence ID" value="RKT47306.1"/>
    <property type="molecule type" value="Genomic_DNA"/>
</dbReference>
<feature type="transmembrane region" description="Helical" evidence="1">
    <location>
        <begin position="12"/>
        <end position="34"/>
    </location>
</feature>
<evidence type="ECO:0000313" key="3">
    <source>
        <dbReference type="Proteomes" id="UP000274556"/>
    </source>
</evidence>
<dbReference type="RefSeq" id="WP_147431208.1">
    <property type="nucleotide sequence ID" value="NZ_RBXL01000001.1"/>
</dbReference>